<protein>
    <recommendedName>
        <fullName evidence="3">beta-N-acetylhexosaminidase</fullName>
        <ecNumber evidence="3">3.2.1.52</ecNumber>
    </recommendedName>
</protein>
<evidence type="ECO:0000256" key="2">
    <source>
        <dbReference type="ARBA" id="ARBA00005336"/>
    </source>
</evidence>
<evidence type="ECO:0000313" key="7">
    <source>
        <dbReference type="EMBL" id="MDM8157436.1"/>
    </source>
</evidence>
<reference evidence="7" key="2">
    <citation type="submission" date="2023-06" db="EMBL/GenBank/DDBJ databases">
        <authorList>
            <person name="Zeman M."/>
            <person name="Kubasova T."/>
            <person name="Jahodarova E."/>
            <person name="Nykrynova M."/>
            <person name="Rychlik I."/>
        </authorList>
    </citation>
    <scope>NUCLEOTIDE SEQUENCE</scope>
    <source>
        <strain evidence="7">ET39</strain>
    </source>
</reference>
<comment type="catalytic activity">
    <reaction evidence="1">
        <text>Hydrolysis of terminal non-reducing N-acetyl-D-hexosamine residues in N-acetyl-beta-D-hexosaminides.</text>
        <dbReference type="EC" id="3.2.1.52"/>
    </reaction>
</comment>
<evidence type="ECO:0000256" key="1">
    <source>
        <dbReference type="ARBA" id="ARBA00001231"/>
    </source>
</evidence>
<dbReference type="GO" id="GO:0016787">
    <property type="term" value="F:hydrolase activity"/>
    <property type="evidence" value="ECO:0007669"/>
    <property type="project" value="UniProtKB-KW"/>
</dbReference>
<evidence type="ECO:0000259" key="6">
    <source>
        <dbReference type="Pfam" id="PF00933"/>
    </source>
</evidence>
<evidence type="ECO:0000256" key="5">
    <source>
        <dbReference type="ARBA" id="ARBA00023295"/>
    </source>
</evidence>
<keyword evidence="4 7" id="KW-0378">Hydrolase</keyword>
<comment type="similarity">
    <text evidence="2">Belongs to the glycosyl hydrolase 3 family.</text>
</comment>
<feature type="domain" description="Glycoside hydrolase family 3 N-terminal" evidence="6">
    <location>
        <begin position="81"/>
        <end position="394"/>
    </location>
</feature>
<comment type="caution">
    <text evidence="7">The sequence shown here is derived from an EMBL/GenBank/DDBJ whole genome shotgun (WGS) entry which is preliminary data.</text>
</comment>
<name>A0ABT7UCT2_9FIRM</name>
<dbReference type="Gene3D" id="3.20.20.300">
    <property type="entry name" value="Glycoside hydrolase, family 3, N-terminal domain"/>
    <property type="match status" value="1"/>
</dbReference>
<dbReference type="EC" id="3.2.1.52" evidence="3"/>
<dbReference type="SUPFAM" id="SSF51445">
    <property type="entry name" value="(Trans)glycosidases"/>
    <property type="match status" value="1"/>
</dbReference>
<evidence type="ECO:0000256" key="3">
    <source>
        <dbReference type="ARBA" id="ARBA00012663"/>
    </source>
</evidence>
<dbReference type="InterPro" id="IPR001764">
    <property type="entry name" value="Glyco_hydro_3_N"/>
</dbReference>
<dbReference type="InterPro" id="IPR017853">
    <property type="entry name" value="GH"/>
</dbReference>
<dbReference type="PANTHER" id="PTHR30480">
    <property type="entry name" value="BETA-HEXOSAMINIDASE-RELATED"/>
    <property type="match status" value="1"/>
</dbReference>
<dbReference type="Proteomes" id="UP001529340">
    <property type="component" value="Unassembled WGS sequence"/>
</dbReference>
<sequence>MHSNRNAHRRRRPLLLMALFLVVSIGIAALSINRWQTHTQPDSSARLTARLYDEQAGSALDAQLLRFRTSRQAQVILSDMTLEEKIGQMFIARCPMEDAAQKAADQHLGGYLLFGRDFEGKSRESIITDIQSYQAAASIPLFIGVDEEGGTVNRVSTNPQLRAVPFWSPQELYAEGGFALIRSDTEEKCQLLKSLGINLNFAPVADLSQDPNDFIYARSFGQDAAMTGTYVANVVEVMKQHQMGSVLKHFPGYGNNPDTHTGIAIDRRSCDAIAEADLLPFRRGIESGATMVLVSHNIVSCMDEERPASLSVPVHTLLRDTLGFDGVIVTDDLDMSGVRDLFPDEDIAVLAIQAGNDLLCCSDFEAQIGHVRSAVERGEISEERIDASVLRILEAKLSLGIIETE</sequence>
<evidence type="ECO:0000256" key="4">
    <source>
        <dbReference type="ARBA" id="ARBA00022801"/>
    </source>
</evidence>
<dbReference type="InterPro" id="IPR036962">
    <property type="entry name" value="Glyco_hydro_3_N_sf"/>
</dbReference>
<keyword evidence="5" id="KW-0326">Glycosidase</keyword>
<keyword evidence="8" id="KW-1185">Reference proteome</keyword>
<dbReference type="PANTHER" id="PTHR30480:SF13">
    <property type="entry name" value="BETA-HEXOSAMINIDASE"/>
    <property type="match status" value="1"/>
</dbReference>
<gene>
    <name evidence="7" type="ORF">QUV96_07285</name>
</gene>
<dbReference type="EMBL" id="JAUDCG010000029">
    <property type="protein sequence ID" value="MDM8157436.1"/>
    <property type="molecule type" value="Genomic_DNA"/>
</dbReference>
<organism evidence="7 8">
    <name type="scientific">Amedibacillus dolichus</name>
    <dbReference type="NCBI Taxonomy" id="31971"/>
    <lineage>
        <taxon>Bacteria</taxon>
        <taxon>Bacillati</taxon>
        <taxon>Bacillota</taxon>
        <taxon>Erysipelotrichia</taxon>
        <taxon>Erysipelotrichales</taxon>
        <taxon>Erysipelotrichaceae</taxon>
        <taxon>Amedibacillus</taxon>
    </lineage>
</organism>
<evidence type="ECO:0000313" key="8">
    <source>
        <dbReference type="Proteomes" id="UP001529340"/>
    </source>
</evidence>
<reference evidence="7" key="1">
    <citation type="submission" date="2023-06" db="EMBL/GenBank/DDBJ databases">
        <title>Identification and characterization of horizontal gene transfer across gut microbiota members of farm animals based on homology search.</title>
        <authorList>
            <person name="Schwarzerova J."/>
            <person name="Nykrynova M."/>
            <person name="Jureckova K."/>
            <person name="Cejkova D."/>
            <person name="Rychlik I."/>
        </authorList>
    </citation>
    <scope>NUCLEOTIDE SEQUENCE</scope>
    <source>
        <strain evidence="7">ET39</strain>
    </source>
</reference>
<dbReference type="RefSeq" id="WP_289607888.1">
    <property type="nucleotide sequence ID" value="NZ_JAUDCG010000029.1"/>
</dbReference>
<proteinExistence type="inferred from homology"/>
<dbReference type="Pfam" id="PF00933">
    <property type="entry name" value="Glyco_hydro_3"/>
    <property type="match status" value="1"/>
</dbReference>
<dbReference type="InterPro" id="IPR050226">
    <property type="entry name" value="NagZ_Beta-hexosaminidase"/>
</dbReference>
<accession>A0ABT7UCT2</accession>